<dbReference type="EMBL" id="ASYZ01000104">
    <property type="protein sequence ID" value="EPR84772.1"/>
    <property type="molecule type" value="Genomic_DNA"/>
</dbReference>
<sequence length="43" mass="5242">MKYLIFTPYQQGYQQFIFDFKFSSGILNLNLKHFSYPHLESHL</sequence>
<dbReference type="PATRIC" id="fig|1330047.3.peg.2015"/>
<proteinExistence type="predicted"/>
<evidence type="ECO:0000313" key="1">
    <source>
        <dbReference type="EMBL" id="EPR84772.1"/>
    </source>
</evidence>
<reference evidence="1 2" key="1">
    <citation type="submission" date="2013-05" db="EMBL/GenBank/DDBJ databases">
        <title>Genome assembly of Acinetobacter junii MTCC 11364.</title>
        <authorList>
            <person name="Khatri I."/>
            <person name="Singh N.K."/>
            <person name="Subramanian S."/>
            <person name="Mayilraj S."/>
        </authorList>
    </citation>
    <scope>NUCLEOTIDE SEQUENCE [LARGE SCALE GENOMIC DNA]</scope>
    <source>
        <strain evidence="1 2">MTCC 11364</strain>
    </source>
</reference>
<dbReference type="AlphaFoldDB" id="S7WS52"/>
<gene>
    <name evidence="1" type="ORF">L292_0133</name>
</gene>
<evidence type="ECO:0000313" key="2">
    <source>
        <dbReference type="Proteomes" id="UP000018420"/>
    </source>
</evidence>
<name>S7WS52_ACIJU</name>
<comment type="caution">
    <text evidence="1">The sequence shown here is derived from an EMBL/GenBank/DDBJ whole genome shotgun (WGS) entry which is preliminary data.</text>
</comment>
<organism evidence="1 2">
    <name type="scientific">Acinetobacter junii CIP 107470 = MTCC 11364</name>
    <dbReference type="NCBI Taxonomy" id="1217666"/>
    <lineage>
        <taxon>Bacteria</taxon>
        <taxon>Pseudomonadati</taxon>
        <taxon>Pseudomonadota</taxon>
        <taxon>Gammaproteobacteria</taxon>
        <taxon>Moraxellales</taxon>
        <taxon>Moraxellaceae</taxon>
        <taxon>Acinetobacter</taxon>
    </lineage>
</organism>
<protein>
    <submittedName>
        <fullName evidence="1">Uncharacterized protein</fullName>
    </submittedName>
</protein>
<dbReference type="Proteomes" id="UP000018420">
    <property type="component" value="Unassembled WGS sequence"/>
</dbReference>
<accession>S7WS52</accession>